<keyword evidence="6 8" id="KW-0472">Membrane</keyword>
<evidence type="ECO:0000256" key="8">
    <source>
        <dbReference type="SAM" id="Phobius"/>
    </source>
</evidence>
<feature type="transmembrane region" description="Helical" evidence="8">
    <location>
        <begin position="273"/>
        <end position="290"/>
    </location>
</feature>
<feature type="transmembrane region" description="Helical" evidence="8">
    <location>
        <begin position="302"/>
        <end position="325"/>
    </location>
</feature>
<feature type="transmembrane region" description="Helical" evidence="8">
    <location>
        <begin position="442"/>
        <end position="460"/>
    </location>
</feature>
<evidence type="ECO:0000256" key="4">
    <source>
        <dbReference type="ARBA" id="ARBA00022692"/>
    </source>
</evidence>
<feature type="transmembrane region" description="Helical" evidence="8">
    <location>
        <begin position="77"/>
        <end position="101"/>
    </location>
</feature>
<dbReference type="RefSeq" id="XP_035826550.1">
    <property type="nucleotide sequence ID" value="XM_035970657.1"/>
</dbReference>
<organism evidence="9 10">
    <name type="scientific">Aplysia californica</name>
    <name type="common">California sea hare</name>
    <dbReference type="NCBI Taxonomy" id="6500"/>
    <lineage>
        <taxon>Eukaryota</taxon>
        <taxon>Metazoa</taxon>
        <taxon>Spiralia</taxon>
        <taxon>Lophotrochozoa</taxon>
        <taxon>Mollusca</taxon>
        <taxon>Gastropoda</taxon>
        <taxon>Heterobranchia</taxon>
        <taxon>Euthyneura</taxon>
        <taxon>Tectipleura</taxon>
        <taxon>Aplysiida</taxon>
        <taxon>Aplysioidea</taxon>
        <taxon>Aplysiidae</taxon>
        <taxon>Aplysia</taxon>
    </lineage>
</organism>
<dbReference type="PANTHER" id="PTHR11616:SF321">
    <property type="entry name" value="SODIUM-DEPENDENT NUTRIENT AMINO ACID TRANSPORTER 1-RELATED"/>
    <property type="match status" value="1"/>
</dbReference>
<dbReference type="GeneID" id="101845782"/>
<dbReference type="InterPro" id="IPR037272">
    <property type="entry name" value="SNS_sf"/>
</dbReference>
<dbReference type="PANTHER" id="PTHR11616">
    <property type="entry name" value="SODIUM/CHLORIDE DEPENDENT TRANSPORTER"/>
    <property type="match status" value="1"/>
</dbReference>
<dbReference type="SUPFAM" id="SSF161070">
    <property type="entry name" value="SNF-like"/>
    <property type="match status" value="1"/>
</dbReference>
<feature type="non-terminal residue" evidence="10">
    <location>
        <position position="545"/>
    </location>
</feature>
<reference evidence="10" key="1">
    <citation type="submission" date="2025-08" db="UniProtKB">
        <authorList>
            <consortium name="RefSeq"/>
        </authorList>
    </citation>
    <scope>IDENTIFICATION</scope>
</reference>
<dbReference type="Proteomes" id="UP000694888">
    <property type="component" value="Unplaced"/>
</dbReference>
<protein>
    <submittedName>
        <fullName evidence="10">Sodium-dependent serotonin transporter</fullName>
    </submittedName>
</protein>
<dbReference type="InterPro" id="IPR000175">
    <property type="entry name" value="Na/ntran_symport"/>
</dbReference>
<name>A0ABM1VVV8_APLCA</name>
<feature type="transmembrane region" description="Helical" evidence="8">
    <location>
        <begin position="21"/>
        <end position="40"/>
    </location>
</feature>
<feature type="transmembrane region" description="Helical" evidence="8">
    <location>
        <begin position="176"/>
        <end position="195"/>
    </location>
</feature>
<evidence type="ECO:0000313" key="10">
    <source>
        <dbReference type="RefSeq" id="XP_035826550.1"/>
    </source>
</evidence>
<keyword evidence="9" id="KW-1185">Reference proteome</keyword>
<dbReference type="PRINTS" id="PR00176">
    <property type="entry name" value="NANEUSMPORT"/>
</dbReference>
<evidence type="ECO:0000256" key="5">
    <source>
        <dbReference type="ARBA" id="ARBA00022989"/>
    </source>
</evidence>
<evidence type="ECO:0000313" key="9">
    <source>
        <dbReference type="Proteomes" id="UP000694888"/>
    </source>
</evidence>
<comment type="similarity">
    <text evidence="2">Belongs to the sodium:neurotransmitter symporter (SNF) (TC 2.A.22) family.</text>
</comment>
<gene>
    <name evidence="10" type="primary">LOC101845782</name>
</gene>
<dbReference type="Pfam" id="PF00209">
    <property type="entry name" value="SNF"/>
    <property type="match status" value="1"/>
</dbReference>
<comment type="subcellular location">
    <subcellularLocation>
        <location evidence="1">Membrane</location>
        <topology evidence="1">Multi-pass membrane protein</topology>
    </subcellularLocation>
</comment>
<feature type="transmembrane region" description="Helical" evidence="8">
    <location>
        <begin position="207"/>
        <end position="227"/>
    </location>
</feature>
<keyword evidence="7" id="KW-0325">Glycoprotein</keyword>
<evidence type="ECO:0000256" key="6">
    <source>
        <dbReference type="ARBA" id="ARBA00023136"/>
    </source>
</evidence>
<feature type="transmembrane region" description="Helical" evidence="8">
    <location>
        <begin position="46"/>
        <end position="65"/>
    </location>
</feature>
<evidence type="ECO:0000256" key="1">
    <source>
        <dbReference type="ARBA" id="ARBA00004141"/>
    </source>
</evidence>
<feature type="transmembrane region" description="Helical" evidence="8">
    <location>
        <begin position="472"/>
        <end position="498"/>
    </location>
</feature>
<feature type="transmembrane region" description="Helical" evidence="8">
    <location>
        <begin position="518"/>
        <end position="535"/>
    </location>
</feature>
<sequence length="545" mass="61322">MAEQSDSNQNPTKWSLLQMGAVCFFSSVGYCGFTSLPYYVYTHTGLFFFAYYILLVLICLPVTYVQLRLGALHRSGVVAIFSHLVPILKGVAVALVIMTYLRSTTHALEISYGIYYMFASCQQPFPWAAVTEEANVTSREAEITIFDNIKTTPEDTYFVNEFLQRSVHIGSWGPPVWYLVLAVLTVWILVYLSIVRGAAGFVKVLTVLVPVSALFILILLIYGYAAIPSASSALHDFFTEEGERIQSTRRGQDHSLFAHFLSRPKIWLDSLELHIYGLGLWAGTLPLLGTHVTCKKKTISMAWLLLLSLYGLVPHLLLVMLAPYIQPTYPGGTLAYEVGIKPGMSYLFVSIPHTFSKHGLSPFMAFLLYLTYVLISLQHLALHALMVWQNIGPSIPKVIIAFFRRSQFLLGAFCFASFLLTAPYASQCGIYLYQIIRFYMDRLLFALVIFSMVPFVIGFIRQESFRTPIDRVFMGVWYGLASVIAACLLIYNFVVFVYPEAVVSYERRWAENMGWCVSIAPLLLGVLGAALHTICTREGTLKQRL</sequence>
<dbReference type="PROSITE" id="PS50267">
    <property type="entry name" value="NA_NEUROTRAN_SYMP_3"/>
    <property type="match status" value="1"/>
</dbReference>
<evidence type="ECO:0000256" key="3">
    <source>
        <dbReference type="ARBA" id="ARBA00022448"/>
    </source>
</evidence>
<evidence type="ECO:0000256" key="2">
    <source>
        <dbReference type="ARBA" id="ARBA00006459"/>
    </source>
</evidence>
<proteinExistence type="inferred from homology"/>
<accession>A0ABM1VVV8</accession>
<keyword evidence="3" id="KW-0813">Transport</keyword>
<evidence type="ECO:0000256" key="7">
    <source>
        <dbReference type="ARBA" id="ARBA00023180"/>
    </source>
</evidence>
<keyword evidence="5 8" id="KW-1133">Transmembrane helix</keyword>
<feature type="transmembrane region" description="Helical" evidence="8">
    <location>
        <begin position="408"/>
        <end position="436"/>
    </location>
</feature>
<keyword evidence="4 8" id="KW-0812">Transmembrane</keyword>
<feature type="transmembrane region" description="Helical" evidence="8">
    <location>
        <begin position="366"/>
        <end position="388"/>
    </location>
</feature>